<evidence type="ECO:0000313" key="2">
    <source>
        <dbReference type="EMBL" id="KAJ9183380.1"/>
    </source>
</evidence>
<proteinExistence type="predicted"/>
<protein>
    <submittedName>
        <fullName evidence="2">Uncharacterized protein</fullName>
    </submittedName>
</protein>
<dbReference type="EMBL" id="JARPOI010000004">
    <property type="protein sequence ID" value="KAJ9183380.1"/>
    <property type="molecule type" value="Genomic_DNA"/>
</dbReference>
<keyword evidence="3" id="KW-1185">Reference proteome</keyword>
<comment type="caution">
    <text evidence="2">The sequence shown here is derived from an EMBL/GenBank/DDBJ whole genome shotgun (WGS) entry which is preliminary data.</text>
</comment>
<feature type="chain" id="PRO_5046538535" evidence="1">
    <location>
        <begin position="26"/>
        <end position="111"/>
    </location>
</feature>
<sequence>MMILNCLLVLLSLIVISSLVPRSEALLIEKSNPKEENGKLPEMSDKAVKSTAGEMKIPLPPGIPGIPFPFPLPNYLPPLPNFPPFPNNVPLPPFPFPLSPNPIPFFTPPAP</sequence>
<keyword evidence="1" id="KW-0732">Signal</keyword>
<gene>
    <name evidence="2" type="ORF">P3X46_007242</name>
</gene>
<evidence type="ECO:0000256" key="1">
    <source>
        <dbReference type="SAM" id="SignalP"/>
    </source>
</evidence>
<feature type="signal peptide" evidence="1">
    <location>
        <begin position="1"/>
        <end position="25"/>
    </location>
</feature>
<name>A0ABQ9MVJ9_HEVBR</name>
<dbReference type="Proteomes" id="UP001174677">
    <property type="component" value="Chromosome 4"/>
</dbReference>
<organism evidence="2 3">
    <name type="scientific">Hevea brasiliensis</name>
    <name type="common">Para rubber tree</name>
    <name type="synonym">Siphonia brasiliensis</name>
    <dbReference type="NCBI Taxonomy" id="3981"/>
    <lineage>
        <taxon>Eukaryota</taxon>
        <taxon>Viridiplantae</taxon>
        <taxon>Streptophyta</taxon>
        <taxon>Embryophyta</taxon>
        <taxon>Tracheophyta</taxon>
        <taxon>Spermatophyta</taxon>
        <taxon>Magnoliopsida</taxon>
        <taxon>eudicotyledons</taxon>
        <taxon>Gunneridae</taxon>
        <taxon>Pentapetalae</taxon>
        <taxon>rosids</taxon>
        <taxon>fabids</taxon>
        <taxon>Malpighiales</taxon>
        <taxon>Euphorbiaceae</taxon>
        <taxon>Crotonoideae</taxon>
        <taxon>Micrandreae</taxon>
        <taxon>Hevea</taxon>
    </lineage>
</organism>
<accession>A0ABQ9MVJ9</accession>
<reference evidence="2" key="1">
    <citation type="journal article" date="2023" name="Plant Biotechnol. J.">
        <title>Chromosome-level wild Hevea brasiliensis genome provides new tools for genomic-assisted breeding and valuable loci to elevate rubber yield.</title>
        <authorList>
            <person name="Cheng H."/>
            <person name="Song X."/>
            <person name="Hu Y."/>
            <person name="Wu T."/>
            <person name="Yang Q."/>
            <person name="An Z."/>
            <person name="Feng S."/>
            <person name="Deng Z."/>
            <person name="Wu W."/>
            <person name="Zeng X."/>
            <person name="Tu M."/>
            <person name="Wang X."/>
            <person name="Huang H."/>
        </authorList>
    </citation>
    <scope>NUCLEOTIDE SEQUENCE</scope>
    <source>
        <strain evidence="2">MT/VB/25A 57/8</strain>
    </source>
</reference>
<evidence type="ECO:0000313" key="3">
    <source>
        <dbReference type="Proteomes" id="UP001174677"/>
    </source>
</evidence>